<name>A0A1W0E6Q5_9MICR</name>
<keyword evidence="2" id="KW-1185">Reference proteome</keyword>
<sequence length="72" mass="8757">MIWVTDIKIFFLYVKQLTLLNPFLFNFINKNYLNSNCKKINYHQLVKKQQTKLNFVCPFKLLFYASKYCAHD</sequence>
<dbReference type="AlphaFoldDB" id="A0A1W0E6Q5"/>
<comment type="caution">
    <text evidence="1">The sequence shown here is derived from an EMBL/GenBank/DDBJ whole genome shotgun (WGS) entry which is preliminary data.</text>
</comment>
<evidence type="ECO:0000313" key="1">
    <source>
        <dbReference type="EMBL" id="OQS54940.1"/>
    </source>
</evidence>
<dbReference type="Proteomes" id="UP000192758">
    <property type="component" value="Unassembled WGS sequence"/>
</dbReference>
<accession>A0A1W0E6Q5</accession>
<gene>
    <name evidence="1" type="ORF">EHP00_2715</name>
</gene>
<evidence type="ECO:0000313" key="2">
    <source>
        <dbReference type="Proteomes" id="UP000192758"/>
    </source>
</evidence>
<organism evidence="1 2">
    <name type="scientific">Ecytonucleospora hepatopenaei</name>
    <dbReference type="NCBI Taxonomy" id="646526"/>
    <lineage>
        <taxon>Eukaryota</taxon>
        <taxon>Fungi</taxon>
        <taxon>Fungi incertae sedis</taxon>
        <taxon>Microsporidia</taxon>
        <taxon>Enterocytozoonidae</taxon>
        <taxon>Ecytonucleospora</taxon>
    </lineage>
</organism>
<reference evidence="1 2" key="1">
    <citation type="journal article" date="2017" name="Environ. Microbiol.">
        <title>Decay of the glycolytic pathway and adaptation to intranuclear parasitism within Enterocytozoonidae microsporidia.</title>
        <authorList>
            <person name="Wiredu Boakye D."/>
            <person name="Jaroenlak P."/>
            <person name="Prachumwat A."/>
            <person name="Williams T.A."/>
            <person name="Bateman K.S."/>
            <person name="Itsathitphaisarn O."/>
            <person name="Sritunyalucksana K."/>
            <person name="Paszkiewicz K.H."/>
            <person name="Moore K.A."/>
            <person name="Stentiford G.D."/>
            <person name="Williams B.A."/>
        </authorList>
    </citation>
    <scope>NUCLEOTIDE SEQUENCE [LARGE SCALE GENOMIC DNA]</scope>
    <source>
        <strain evidence="1 2">TH1</strain>
    </source>
</reference>
<protein>
    <submittedName>
        <fullName evidence="1">Uncharacterized protein</fullName>
    </submittedName>
</protein>
<proteinExistence type="predicted"/>
<dbReference type="VEuPathDB" id="MicrosporidiaDB:EHP00_2715"/>
<dbReference type="EMBL" id="MNPJ01000015">
    <property type="protein sequence ID" value="OQS54940.1"/>
    <property type="molecule type" value="Genomic_DNA"/>
</dbReference>